<dbReference type="GO" id="GO:0004803">
    <property type="term" value="F:transposase activity"/>
    <property type="evidence" value="ECO:0007669"/>
    <property type="project" value="InterPro"/>
</dbReference>
<dbReference type="Proteomes" id="UP000363590">
    <property type="component" value="Chromosome"/>
</dbReference>
<accession>A0A5P9XQM0</accession>
<dbReference type="Pfam" id="PF01609">
    <property type="entry name" value="DDE_Tnp_1"/>
    <property type="match status" value="1"/>
</dbReference>
<evidence type="ECO:0000259" key="2">
    <source>
        <dbReference type="Pfam" id="PF01609"/>
    </source>
</evidence>
<reference evidence="3 4" key="1">
    <citation type="submission" date="2019-10" db="EMBL/GenBank/DDBJ databases">
        <authorList>
            <person name="Wang R."/>
        </authorList>
    </citation>
    <scope>NUCLEOTIDE SEQUENCE [LARGE SCALE GENOMIC DNA]</scope>
    <source>
        <strain evidence="3 4">ATCC 19377</strain>
    </source>
</reference>
<sequence>MRPTLWKKGSANEKRFRLLGITAMSFQRLVTLRLSEWISYFLAAVPPRSRRSFIELLCGCLISPDGWVTRALSHISLRCHWTTYYKLLERESLRTQVLAIAQVRWLLSILPPLPIVELIIDDTLVLRHSTKAPGATIHFDHSHKHNRPRYVLAQNWVGLALTLRSRSGKALSFPIRLRLVPRTGNTHKLKIAGALLRAFIPHIPVPVRLLTDAWFMRRRLLLPLLRQRGQFIGQVRQDTALYRQPPPKPAKAQRGRPRKYGDKLTPEALTSLPTEILTLFVYGKWQKVRLQSIVAQARFLNGHPVRAVWSAIYDAKHHRWSPTRLYLASETDLTASEIVTLYGNRWQIEPLFHNLKRWWGINNLWQQRRAVLERWMQIRCIAWSMVQLLAETVTEDFPMTAVAPWRIATPVTAGLMAQWLHLHFLRVPFWRGYDPKSGKFQCPNSDFWADTDDPPRKKAA</sequence>
<dbReference type="AlphaFoldDB" id="A0A5P9XQM0"/>
<evidence type="ECO:0000313" key="3">
    <source>
        <dbReference type="EMBL" id="QFX96000.1"/>
    </source>
</evidence>
<dbReference type="EMBL" id="CP045571">
    <property type="protein sequence ID" value="QFX96000.1"/>
    <property type="molecule type" value="Genomic_DNA"/>
</dbReference>
<dbReference type="GO" id="GO:0006313">
    <property type="term" value="P:DNA transposition"/>
    <property type="evidence" value="ECO:0007669"/>
    <property type="project" value="InterPro"/>
</dbReference>
<dbReference type="InterPro" id="IPR002559">
    <property type="entry name" value="Transposase_11"/>
</dbReference>
<proteinExistence type="predicted"/>
<dbReference type="GO" id="GO:0003677">
    <property type="term" value="F:DNA binding"/>
    <property type="evidence" value="ECO:0007669"/>
    <property type="project" value="InterPro"/>
</dbReference>
<protein>
    <recommendedName>
        <fullName evidence="2">Transposase IS4-like domain-containing protein</fullName>
    </recommendedName>
</protein>
<evidence type="ECO:0000256" key="1">
    <source>
        <dbReference type="SAM" id="MobiDB-lite"/>
    </source>
</evidence>
<dbReference type="KEGG" id="atx:GCD22_01708"/>
<name>A0A5P9XQM0_ACITH</name>
<organism evidence="3 4">
    <name type="scientific">Acidithiobacillus thiooxidans ATCC 19377</name>
    <dbReference type="NCBI Taxonomy" id="637390"/>
    <lineage>
        <taxon>Bacteria</taxon>
        <taxon>Pseudomonadati</taxon>
        <taxon>Pseudomonadota</taxon>
        <taxon>Acidithiobacillia</taxon>
        <taxon>Acidithiobacillales</taxon>
        <taxon>Acidithiobacillaceae</taxon>
        <taxon>Acidithiobacillus</taxon>
    </lineage>
</organism>
<feature type="region of interest" description="Disordered" evidence="1">
    <location>
        <begin position="242"/>
        <end position="264"/>
    </location>
</feature>
<dbReference type="SUPFAM" id="SSF53098">
    <property type="entry name" value="Ribonuclease H-like"/>
    <property type="match status" value="1"/>
</dbReference>
<gene>
    <name evidence="3" type="ORF">GCD22_01708</name>
</gene>
<evidence type="ECO:0000313" key="4">
    <source>
        <dbReference type="Proteomes" id="UP000363590"/>
    </source>
</evidence>
<feature type="domain" description="Transposase IS4-like" evidence="2">
    <location>
        <begin position="116"/>
        <end position="383"/>
    </location>
</feature>
<dbReference type="InterPro" id="IPR012337">
    <property type="entry name" value="RNaseH-like_sf"/>
</dbReference>